<protein>
    <submittedName>
        <fullName evidence="7">2-hydroxyacid dehydrogenase</fullName>
        <ecNumber evidence="7">1.-.-.-</ecNumber>
    </submittedName>
</protein>
<dbReference type="Pfam" id="PF02826">
    <property type="entry name" value="2-Hacid_dh_C"/>
    <property type="match status" value="1"/>
</dbReference>
<dbReference type="InterPro" id="IPR036291">
    <property type="entry name" value="NAD(P)-bd_dom_sf"/>
</dbReference>
<evidence type="ECO:0000259" key="6">
    <source>
        <dbReference type="Pfam" id="PF02826"/>
    </source>
</evidence>
<keyword evidence="2 4" id="KW-0560">Oxidoreductase</keyword>
<evidence type="ECO:0000259" key="5">
    <source>
        <dbReference type="Pfam" id="PF00389"/>
    </source>
</evidence>
<evidence type="ECO:0000313" key="7">
    <source>
        <dbReference type="EMBL" id="VWL86176.1"/>
    </source>
</evidence>
<accession>A0A5K1IIN2</accession>
<dbReference type="GO" id="GO:0016616">
    <property type="term" value="F:oxidoreductase activity, acting on the CH-OH group of donors, NAD or NADP as acceptor"/>
    <property type="evidence" value="ECO:0007669"/>
    <property type="project" value="InterPro"/>
</dbReference>
<evidence type="ECO:0000256" key="4">
    <source>
        <dbReference type="RuleBase" id="RU003719"/>
    </source>
</evidence>
<dbReference type="Pfam" id="PF00389">
    <property type="entry name" value="2-Hacid_dh"/>
    <property type="match status" value="1"/>
</dbReference>
<dbReference type="Gene3D" id="3.40.50.720">
    <property type="entry name" value="NAD(P)-binding Rossmann-like Domain"/>
    <property type="match status" value="2"/>
</dbReference>
<dbReference type="InterPro" id="IPR050418">
    <property type="entry name" value="D-iso_2-hydroxyacid_DH_PdxB"/>
</dbReference>
<reference evidence="7 8" key="1">
    <citation type="submission" date="2019-10" db="EMBL/GenBank/DDBJ databases">
        <authorList>
            <person name="Wolf R A."/>
        </authorList>
    </citation>
    <scope>NUCLEOTIDE SEQUENCE [LARGE SCALE GENOMIC DNA]</scope>
    <source>
        <strain evidence="7">Collinsella_aerofaciens_DSM_13712</strain>
    </source>
</reference>
<sequence>MKILISDYAESMMPQHDLETETLKSHLGEDIDVEVYAYTDEAREEFYEHLADADALLTAFIKVDKEAFEHAPNLKVIAINATGYDNVDMDEATARGVGVCPVGEYCTWDVSESAIAYMYALNKNFKFYIGQIEQEHRWDYAAAPEVPRLEDQTLGIFGFGKIGKCTARKAKGLVKRIISNDPFIDQNLFGQNGVEQAEIDEVLAEADIIINHMNLNETNYHYFDAEKFAKMKKKPIVINLGRGLCMDEPALIEALDSGQIRAFGADVLYGETPDLANHPLVGRDNVIITPHSAFYSSSSLRDLMIFPCNNIGHFLKGEKDQLFKLVNDVPVVNVL</sequence>
<evidence type="ECO:0000256" key="3">
    <source>
        <dbReference type="ARBA" id="ARBA00023027"/>
    </source>
</evidence>
<dbReference type="Proteomes" id="UP000368032">
    <property type="component" value="Unassembled WGS sequence"/>
</dbReference>
<keyword evidence="3" id="KW-0520">NAD</keyword>
<dbReference type="PANTHER" id="PTHR43761:SF1">
    <property type="entry name" value="D-ISOMER SPECIFIC 2-HYDROXYACID DEHYDROGENASE CATALYTIC DOMAIN-CONTAINING PROTEIN-RELATED"/>
    <property type="match status" value="1"/>
</dbReference>
<dbReference type="SUPFAM" id="SSF51735">
    <property type="entry name" value="NAD(P)-binding Rossmann-fold domains"/>
    <property type="match status" value="1"/>
</dbReference>
<organism evidence="7 8">
    <name type="scientific">Collinsella aerofaciens</name>
    <dbReference type="NCBI Taxonomy" id="74426"/>
    <lineage>
        <taxon>Bacteria</taxon>
        <taxon>Bacillati</taxon>
        <taxon>Actinomycetota</taxon>
        <taxon>Coriobacteriia</taxon>
        <taxon>Coriobacteriales</taxon>
        <taxon>Coriobacteriaceae</taxon>
        <taxon>Collinsella</taxon>
    </lineage>
</organism>
<dbReference type="EC" id="1.-.-.-" evidence="7"/>
<name>A0A5K1IIN2_9ACTN</name>
<feature type="domain" description="D-isomer specific 2-hydroxyacid dehydrogenase NAD-binding" evidence="6">
    <location>
        <begin position="115"/>
        <end position="293"/>
    </location>
</feature>
<proteinExistence type="inferred from homology"/>
<dbReference type="AlphaFoldDB" id="A0A5K1IIN2"/>
<feature type="domain" description="D-isomer specific 2-hydroxyacid dehydrogenase catalytic" evidence="5">
    <location>
        <begin position="21"/>
        <end position="319"/>
    </location>
</feature>
<dbReference type="InterPro" id="IPR006139">
    <property type="entry name" value="D-isomer_2_OHA_DH_cat_dom"/>
</dbReference>
<evidence type="ECO:0000256" key="1">
    <source>
        <dbReference type="ARBA" id="ARBA00005854"/>
    </source>
</evidence>
<dbReference type="PANTHER" id="PTHR43761">
    <property type="entry name" value="D-ISOMER SPECIFIC 2-HYDROXYACID DEHYDROGENASE FAMILY PROTEIN (AFU_ORTHOLOGUE AFUA_1G13630)"/>
    <property type="match status" value="1"/>
</dbReference>
<comment type="similarity">
    <text evidence="1 4">Belongs to the D-isomer specific 2-hydroxyacid dehydrogenase family.</text>
</comment>
<dbReference type="InterPro" id="IPR006140">
    <property type="entry name" value="D-isomer_DH_NAD-bd"/>
</dbReference>
<gene>
    <name evidence="7" type="ORF">CKJAJONC_01057</name>
</gene>
<evidence type="ECO:0000256" key="2">
    <source>
        <dbReference type="ARBA" id="ARBA00023002"/>
    </source>
</evidence>
<evidence type="ECO:0000313" key="8">
    <source>
        <dbReference type="Proteomes" id="UP000368032"/>
    </source>
</evidence>
<dbReference type="SUPFAM" id="SSF52283">
    <property type="entry name" value="Formate/glycerate dehydrogenase catalytic domain-like"/>
    <property type="match status" value="1"/>
</dbReference>
<dbReference type="RefSeq" id="WP_152067289.1">
    <property type="nucleotide sequence ID" value="NZ_CABWIF010000001.1"/>
</dbReference>
<dbReference type="EMBL" id="CABWIF010000001">
    <property type="protein sequence ID" value="VWL86176.1"/>
    <property type="molecule type" value="Genomic_DNA"/>
</dbReference>
<dbReference type="GO" id="GO:0051287">
    <property type="term" value="F:NAD binding"/>
    <property type="evidence" value="ECO:0007669"/>
    <property type="project" value="InterPro"/>
</dbReference>